<dbReference type="STRING" id="299262.BWR18_10580"/>
<dbReference type="InterPro" id="IPR000014">
    <property type="entry name" value="PAS"/>
</dbReference>
<dbReference type="GO" id="GO:0016301">
    <property type="term" value="F:kinase activity"/>
    <property type="evidence" value="ECO:0007669"/>
    <property type="project" value="UniProtKB-KW"/>
</dbReference>
<reference evidence="5 6" key="1">
    <citation type="submission" date="2017-01" db="EMBL/GenBank/DDBJ databases">
        <title>Complete genome of Tateyamaria omphalii DOK1-4 isolated from seawater in Dokdo.</title>
        <authorList>
            <person name="Kim J.H."/>
            <person name="Chi W.-J."/>
        </authorList>
    </citation>
    <scope>NUCLEOTIDE SEQUENCE [LARGE SCALE GENOMIC DNA]</scope>
    <source>
        <strain evidence="5 6">DOK1-4</strain>
    </source>
</reference>
<dbReference type="Pfam" id="PF02518">
    <property type="entry name" value="HATPase_c"/>
    <property type="match status" value="1"/>
</dbReference>
<dbReference type="RefSeq" id="WP_076628099.1">
    <property type="nucleotide sequence ID" value="NZ_CP019312.1"/>
</dbReference>
<dbReference type="NCBIfam" id="TIGR00229">
    <property type="entry name" value="sensory_box"/>
    <property type="match status" value="1"/>
</dbReference>
<dbReference type="SUPFAM" id="SSF55874">
    <property type="entry name" value="ATPase domain of HSP90 chaperone/DNA topoisomerase II/histidine kinase"/>
    <property type="match status" value="1"/>
</dbReference>
<evidence type="ECO:0000256" key="1">
    <source>
        <dbReference type="ARBA" id="ARBA00022630"/>
    </source>
</evidence>
<dbReference type="KEGG" id="tom:BWR18_10580"/>
<dbReference type="Pfam" id="PF07568">
    <property type="entry name" value="HisKA_2"/>
    <property type="match status" value="1"/>
</dbReference>
<dbReference type="OrthoDB" id="489241at2"/>
<accession>A0A1P8MVH8</accession>
<dbReference type="InterPro" id="IPR035965">
    <property type="entry name" value="PAS-like_dom_sf"/>
</dbReference>
<evidence type="ECO:0000259" key="4">
    <source>
        <dbReference type="PROSITE" id="PS50109"/>
    </source>
</evidence>
<keyword evidence="3" id="KW-0157">Chromophore</keyword>
<name>A0A1P8MVH8_9RHOB</name>
<evidence type="ECO:0000313" key="6">
    <source>
        <dbReference type="Proteomes" id="UP000186336"/>
    </source>
</evidence>
<evidence type="ECO:0000256" key="2">
    <source>
        <dbReference type="ARBA" id="ARBA00022643"/>
    </source>
</evidence>
<dbReference type="Proteomes" id="UP000186336">
    <property type="component" value="Chromosome"/>
</dbReference>
<dbReference type="InterPro" id="IPR011495">
    <property type="entry name" value="Sig_transdc_His_kin_sub2_dim/P"/>
</dbReference>
<dbReference type="PANTHER" id="PTHR47429">
    <property type="entry name" value="PROTEIN TWIN LOV 1"/>
    <property type="match status" value="1"/>
</dbReference>
<dbReference type="EMBL" id="CP019312">
    <property type="protein sequence ID" value="APX12075.1"/>
    <property type="molecule type" value="Genomic_DNA"/>
</dbReference>
<dbReference type="AlphaFoldDB" id="A0A1P8MVH8"/>
<feature type="domain" description="Histidine kinase" evidence="4">
    <location>
        <begin position="144"/>
        <end position="337"/>
    </location>
</feature>
<keyword evidence="2" id="KW-0288">FMN</keyword>
<dbReference type="SUPFAM" id="SSF55785">
    <property type="entry name" value="PYP-like sensor domain (PAS domain)"/>
    <property type="match status" value="1"/>
</dbReference>
<dbReference type="SMART" id="SM00387">
    <property type="entry name" value="HATPase_c"/>
    <property type="match status" value="1"/>
</dbReference>
<keyword evidence="1" id="KW-0285">Flavoprotein</keyword>
<keyword evidence="5" id="KW-0808">Transferase</keyword>
<dbReference type="Pfam" id="PF13426">
    <property type="entry name" value="PAS_9"/>
    <property type="match status" value="1"/>
</dbReference>
<dbReference type="InterPro" id="IPR003594">
    <property type="entry name" value="HATPase_dom"/>
</dbReference>
<sequence>MPDTIEELLEDDKSFEGFTRAQVSMVVTNPHLEDNPIVYVNQAFTRSTGYARSASIGRNCRFLQGDDTRKADVDKLRAGIEAEESVTVDILNYRANGEPFMNRLIVAPVQDNRGKTQFFIGIQKELRGNEMSTSAEEINAQLIEIQNRVASDLSMIIGMIRQQSGSTSVPEDFAALSRRIETLQLLYEEMKLSDQQSNRDSIQMGSYLSRLAAAIAHIEGRSGIRVTLQIESLEVPIETATRVGLVLSELLTNAFQHAFDRIDMGLVEVRMSRLSAGGLRLIVADDGVGIPADMEWPDSKTVGGRIVSGLIEGLEGTLHLGRGAAGSFITIDVPAGAALTDE</sequence>
<proteinExistence type="predicted"/>
<dbReference type="Gene3D" id="3.30.565.10">
    <property type="entry name" value="Histidine kinase-like ATPase, C-terminal domain"/>
    <property type="match status" value="1"/>
</dbReference>
<dbReference type="CDD" id="cd00130">
    <property type="entry name" value="PAS"/>
    <property type="match status" value="1"/>
</dbReference>
<dbReference type="PROSITE" id="PS50109">
    <property type="entry name" value="HIS_KIN"/>
    <property type="match status" value="1"/>
</dbReference>
<gene>
    <name evidence="5" type="ORF">BWR18_10580</name>
</gene>
<dbReference type="PANTHER" id="PTHR47429:SF2">
    <property type="entry name" value="PROTEIN TWIN LOV 1"/>
    <property type="match status" value="1"/>
</dbReference>
<evidence type="ECO:0000256" key="3">
    <source>
        <dbReference type="ARBA" id="ARBA00022991"/>
    </source>
</evidence>
<dbReference type="InterPro" id="IPR036890">
    <property type="entry name" value="HATPase_C_sf"/>
</dbReference>
<evidence type="ECO:0000313" key="5">
    <source>
        <dbReference type="EMBL" id="APX12075.1"/>
    </source>
</evidence>
<dbReference type="InterPro" id="IPR005467">
    <property type="entry name" value="His_kinase_dom"/>
</dbReference>
<dbReference type="Gene3D" id="3.30.450.20">
    <property type="entry name" value="PAS domain"/>
    <property type="match status" value="1"/>
</dbReference>
<keyword evidence="5" id="KW-0418">Kinase</keyword>
<keyword evidence="6" id="KW-1185">Reference proteome</keyword>
<protein>
    <submittedName>
        <fullName evidence="5">Histidine kinase</fullName>
    </submittedName>
</protein>
<organism evidence="5 6">
    <name type="scientific">Tateyamaria omphalii</name>
    <dbReference type="NCBI Taxonomy" id="299262"/>
    <lineage>
        <taxon>Bacteria</taxon>
        <taxon>Pseudomonadati</taxon>
        <taxon>Pseudomonadota</taxon>
        <taxon>Alphaproteobacteria</taxon>
        <taxon>Rhodobacterales</taxon>
        <taxon>Roseobacteraceae</taxon>
        <taxon>Tateyamaria</taxon>
    </lineage>
</organism>